<organism evidence="2 3">
    <name type="scientific">Fibrobacter succinogenes</name>
    <name type="common">Bacteroides succinogenes</name>
    <dbReference type="NCBI Taxonomy" id="833"/>
    <lineage>
        <taxon>Bacteria</taxon>
        <taxon>Pseudomonadati</taxon>
        <taxon>Fibrobacterota</taxon>
        <taxon>Fibrobacteria</taxon>
        <taxon>Fibrobacterales</taxon>
        <taxon>Fibrobacteraceae</taxon>
        <taxon>Fibrobacter</taxon>
    </lineage>
</organism>
<keyword evidence="1" id="KW-0812">Transmembrane</keyword>
<proteinExistence type="predicted"/>
<dbReference type="AlphaFoldDB" id="A0A380S4Q1"/>
<dbReference type="EMBL" id="UHJL01000002">
    <property type="protein sequence ID" value="SUQ24095.1"/>
    <property type="molecule type" value="Genomic_DNA"/>
</dbReference>
<evidence type="ECO:0000313" key="3">
    <source>
        <dbReference type="Proteomes" id="UP000255423"/>
    </source>
</evidence>
<dbReference type="Proteomes" id="UP000255423">
    <property type="component" value="Unassembled WGS sequence"/>
</dbReference>
<keyword evidence="1" id="KW-0472">Membrane</keyword>
<keyword evidence="1" id="KW-1133">Transmembrane helix</keyword>
<feature type="transmembrane region" description="Helical" evidence="1">
    <location>
        <begin position="20"/>
        <end position="39"/>
    </location>
</feature>
<name>A0A380S4Q1_FIBSU</name>
<sequence length="461" mass="51740">MSPWSEAIGVKTFKGLQRCSPFLHIIHANLPPISFIYILRGLTSGVLYIYPMSLFSRIFSLLVFLAAFAEAVEVQVIEGDRHGPRDLSTKKLKAMTTVYLAELGYVPSPYVKKVGVSFSSTNPMMHLIRMKKFLADGQIETDSSVVAEVDDVDNAVETMLKMSFGKAPKIYKGEKPSEVFFMDPVFVDVEDNKANLATQRAESALEVLGYKLSENSNKVHVQLFLIKLKDYYWAGMVRLHGSKVVKGVHKKFSQDENLQSVVYSLTCLVMNQDVEPDSPNTEVVDYSNTHEASCRATQSMAESGAPVGEVVAGLVFDLLCYLSDYGGIEVGAGGKDLYGKWYPNLRFALVWGFSDYHSWLWELDYAGTMGQTQSRWAFESVHRFSQRKGLFVDIVWGGAYDRSYKGWFLGGDIGYNLLASSSKSHWLSLMLRYDWTLGKSFSNSGRVSVNLVYDLRGYYSD</sequence>
<feature type="transmembrane region" description="Helical" evidence="1">
    <location>
        <begin position="46"/>
        <end position="69"/>
    </location>
</feature>
<protein>
    <submittedName>
        <fullName evidence="2">Uncharacterized protein</fullName>
    </submittedName>
</protein>
<evidence type="ECO:0000256" key="1">
    <source>
        <dbReference type="SAM" id="Phobius"/>
    </source>
</evidence>
<gene>
    <name evidence="2" type="ORF">SAMN05661053_1487</name>
</gene>
<reference evidence="2 3" key="1">
    <citation type="submission" date="2017-08" db="EMBL/GenBank/DDBJ databases">
        <authorList>
            <person name="de Groot N.N."/>
        </authorList>
    </citation>
    <scope>NUCLEOTIDE SEQUENCE [LARGE SCALE GENOMIC DNA]</scope>
    <source>
        <strain evidence="2 3">HM2</strain>
    </source>
</reference>
<evidence type="ECO:0000313" key="2">
    <source>
        <dbReference type="EMBL" id="SUQ24095.1"/>
    </source>
</evidence>
<accession>A0A380S4Q1</accession>